<comment type="caution">
    <text evidence="3">The sequence shown here is derived from an EMBL/GenBank/DDBJ whole genome shotgun (WGS) entry which is preliminary data.</text>
</comment>
<sequence length="219" mass="24587">MPAEYYTSDSERTGLPVLNDKRRDEIHTCFTDDLQTHLRDRLERMANAHHGTGQPGPEGLCLRVLPASETAQANEVRGWFQWYGIVTDFSMPTNPDVGKAAGYAYVTFSDPEDAKEAFDEFRAPENADKIRRIEYATTAGERPRLAVVYPAAGEFECPDPAVKAAVTLQEMQADDTYATVLVKTSWELRGEDKEKLEEDREYALGSVLSPHVSIAYDMF</sequence>
<evidence type="ECO:0000256" key="1">
    <source>
        <dbReference type="PROSITE-ProRule" id="PRU00176"/>
    </source>
</evidence>
<evidence type="ECO:0000259" key="2">
    <source>
        <dbReference type="PROSITE" id="PS50102"/>
    </source>
</evidence>
<dbReference type="SUPFAM" id="SSF54928">
    <property type="entry name" value="RNA-binding domain, RBD"/>
    <property type="match status" value="1"/>
</dbReference>
<dbReference type="Gene3D" id="3.30.70.330">
    <property type="match status" value="1"/>
</dbReference>
<name>A0ABR1UEU6_9PEZI</name>
<protein>
    <recommendedName>
        <fullName evidence="2">RRM domain-containing protein</fullName>
    </recommendedName>
</protein>
<dbReference type="InterPro" id="IPR035979">
    <property type="entry name" value="RBD_domain_sf"/>
</dbReference>
<feature type="domain" description="RRM" evidence="2">
    <location>
        <begin position="58"/>
        <end position="138"/>
    </location>
</feature>
<dbReference type="Pfam" id="PF00076">
    <property type="entry name" value="RRM_1"/>
    <property type="match status" value="1"/>
</dbReference>
<accession>A0ABR1UEU6</accession>
<dbReference type="InterPro" id="IPR000504">
    <property type="entry name" value="RRM_dom"/>
</dbReference>
<evidence type="ECO:0000313" key="4">
    <source>
        <dbReference type="Proteomes" id="UP001446871"/>
    </source>
</evidence>
<dbReference type="EMBL" id="JAQQWM010000007">
    <property type="protein sequence ID" value="KAK8057401.1"/>
    <property type="molecule type" value="Genomic_DNA"/>
</dbReference>
<dbReference type="InterPro" id="IPR012677">
    <property type="entry name" value="Nucleotide-bd_a/b_plait_sf"/>
</dbReference>
<dbReference type="CDD" id="cd00590">
    <property type="entry name" value="RRM_SF"/>
    <property type="match status" value="1"/>
</dbReference>
<proteinExistence type="predicted"/>
<reference evidence="3 4" key="1">
    <citation type="submission" date="2023-01" db="EMBL/GenBank/DDBJ databases">
        <title>Analysis of 21 Apiospora genomes using comparative genomics revels a genus with tremendous synthesis potential of carbohydrate active enzymes and secondary metabolites.</title>
        <authorList>
            <person name="Sorensen T."/>
        </authorList>
    </citation>
    <scope>NUCLEOTIDE SEQUENCE [LARGE SCALE GENOMIC DNA]</scope>
    <source>
        <strain evidence="3 4">CBS 83171</strain>
    </source>
</reference>
<dbReference type="PROSITE" id="PS50102">
    <property type="entry name" value="RRM"/>
    <property type="match status" value="1"/>
</dbReference>
<keyword evidence="4" id="KW-1185">Reference proteome</keyword>
<evidence type="ECO:0000313" key="3">
    <source>
        <dbReference type="EMBL" id="KAK8057401.1"/>
    </source>
</evidence>
<gene>
    <name evidence="3" type="ORF">PG996_011338</name>
</gene>
<keyword evidence="1" id="KW-0694">RNA-binding</keyword>
<dbReference type="Proteomes" id="UP001446871">
    <property type="component" value="Unassembled WGS sequence"/>
</dbReference>
<organism evidence="3 4">
    <name type="scientific">Apiospora saccharicola</name>
    <dbReference type="NCBI Taxonomy" id="335842"/>
    <lineage>
        <taxon>Eukaryota</taxon>
        <taxon>Fungi</taxon>
        <taxon>Dikarya</taxon>
        <taxon>Ascomycota</taxon>
        <taxon>Pezizomycotina</taxon>
        <taxon>Sordariomycetes</taxon>
        <taxon>Xylariomycetidae</taxon>
        <taxon>Amphisphaeriales</taxon>
        <taxon>Apiosporaceae</taxon>
        <taxon>Apiospora</taxon>
    </lineage>
</organism>